<dbReference type="InterPro" id="IPR051402">
    <property type="entry name" value="KPR-Related"/>
</dbReference>
<dbReference type="RefSeq" id="WP_106287080.1">
    <property type="nucleotide sequence ID" value="NZ_CAWNTC010000163.1"/>
</dbReference>
<proteinExistence type="inferred from homology"/>
<dbReference type="Proteomes" id="UP000238762">
    <property type="component" value="Unassembled WGS sequence"/>
</dbReference>
<accession>A0A2T1C986</accession>
<evidence type="ECO:0000259" key="6">
    <source>
        <dbReference type="Pfam" id="PF08546"/>
    </source>
</evidence>
<comment type="pathway">
    <text evidence="4">Cofactor biosynthesis; (R)-pantothenate biosynthesis; (R)-pantoate from 3-methyl-2-oxobutanoate: step 2/2.</text>
</comment>
<dbReference type="GO" id="GO:0015940">
    <property type="term" value="P:pantothenate biosynthetic process"/>
    <property type="evidence" value="ECO:0007669"/>
    <property type="project" value="UniProtKB-UniPathway"/>
</dbReference>
<evidence type="ECO:0000256" key="4">
    <source>
        <dbReference type="RuleBase" id="RU362068"/>
    </source>
</evidence>
<dbReference type="OrthoDB" id="9793586at2"/>
<comment type="caution">
    <text evidence="7">The sequence shown here is derived from an EMBL/GenBank/DDBJ whole genome shotgun (WGS) entry which is preliminary data.</text>
</comment>
<dbReference type="InterPro" id="IPR013332">
    <property type="entry name" value="KPR_N"/>
</dbReference>
<keyword evidence="8" id="KW-1185">Reference proteome</keyword>
<dbReference type="InterPro" id="IPR036291">
    <property type="entry name" value="NAD(P)-bd_dom_sf"/>
</dbReference>
<gene>
    <name evidence="7" type="ORF">C7B64_02475</name>
</gene>
<evidence type="ECO:0000256" key="2">
    <source>
        <dbReference type="ARBA" id="ARBA00022857"/>
    </source>
</evidence>
<feature type="domain" description="Ketopantoate reductase N-terminal" evidence="5">
    <location>
        <begin position="7"/>
        <end position="153"/>
    </location>
</feature>
<keyword evidence="4" id="KW-0566">Pantothenate biosynthesis</keyword>
<reference evidence="7 8" key="2">
    <citation type="submission" date="2018-03" db="EMBL/GenBank/DDBJ databases">
        <title>The ancient ancestry and fast evolution of plastids.</title>
        <authorList>
            <person name="Moore K.R."/>
            <person name="Magnabosco C."/>
            <person name="Momper L."/>
            <person name="Gold D.A."/>
            <person name="Bosak T."/>
            <person name="Fournier G.P."/>
        </authorList>
    </citation>
    <scope>NUCLEOTIDE SEQUENCE [LARGE SCALE GENOMIC DNA]</scope>
    <source>
        <strain evidence="7 8">CCAP 1448/3</strain>
    </source>
</reference>
<dbReference type="NCBIfam" id="NF004887">
    <property type="entry name" value="PRK06249.1"/>
    <property type="match status" value="1"/>
</dbReference>
<dbReference type="FunFam" id="1.10.1040.10:FF:000017">
    <property type="entry name" value="2-dehydropantoate 2-reductase"/>
    <property type="match status" value="1"/>
</dbReference>
<reference evidence="7 8" key="1">
    <citation type="submission" date="2018-02" db="EMBL/GenBank/DDBJ databases">
        <authorList>
            <person name="Cohen D.B."/>
            <person name="Kent A.D."/>
        </authorList>
    </citation>
    <scope>NUCLEOTIDE SEQUENCE [LARGE SCALE GENOMIC DNA]</scope>
    <source>
        <strain evidence="7 8">CCAP 1448/3</strain>
    </source>
</reference>
<dbReference type="GO" id="GO:0005737">
    <property type="term" value="C:cytoplasm"/>
    <property type="evidence" value="ECO:0007669"/>
    <property type="project" value="TreeGrafter"/>
</dbReference>
<organism evidence="7 8">
    <name type="scientific">Merismopedia glauca CCAP 1448/3</name>
    <dbReference type="NCBI Taxonomy" id="1296344"/>
    <lineage>
        <taxon>Bacteria</taxon>
        <taxon>Bacillati</taxon>
        <taxon>Cyanobacteriota</taxon>
        <taxon>Cyanophyceae</taxon>
        <taxon>Synechococcales</taxon>
        <taxon>Merismopediaceae</taxon>
        <taxon>Merismopedia</taxon>
    </lineage>
</organism>
<feature type="domain" description="Ketopantoate reductase C-terminal" evidence="6">
    <location>
        <begin position="184"/>
        <end position="305"/>
    </location>
</feature>
<sequence>MSSYSYATIGTGAIGGFYGSRLQKAGFEVHFLLHSDYAHVKEHGLIVQSYQGDFTLAEVNAYQQAEKMPACDVAIIGLKTTHNHLLSQILPHVVKRQGLVLILQNGLGVEEEIAEIVGDRRILAGLCFICANKVAPGHIHHLDYGQIKIAEYANNYQACGITPQMEHLAADFTAANIKVDLAEDLLLSRWQKLVWNIPYNGLSVILDATTDELMGHSGTRHLVEELMQEVALGASACDRHIHPDLIQQMLDLTDQMQPYRTSMKLDYDSGRALEIETMFGNPIRTASSLGTQLPKISTLYQQLRFLNSRRNRLKSHKLSSV</sequence>
<dbReference type="Gene3D" id="3.40.50.720">
    <property type="entry name" value="NAD(P)-binding Rossmann-like Domain"/>
    <property type="match status" value="1"/>
</dbReference>
<evidence type="ECO:0000259" key="5">
    <source>
        <dbReference type="Pfam" id="PF02558"/>
    </source>
</evidence>
<dbReference type="PANTHER" id="PTHR21708">
    <property type="entry name" value="PROBABLE 2-DEHYDROPANTOATE 2-REDUCTASE"/>
    <property type="match status" value="1"/>
</dbReference>
<evidence type="ECO:0000256" key="3">
    <source>
        <dbReference type="ARBA" id="ARBA00023002"/>
    </source>
</evidence>
<dbReference type="InterPro" id="IPR013752">
    <property type="entry name" value="KPA_reductase"/>
</dbReference>
<dbReference type="GO" id="GO:0008677">
    <property type="term" value="F:2-dehydropantoate 2-reductase activity"/>
    <property type="evidence" value="ECO:0007669"/>
    <property type="project" value="UniProtKB-EC"/>
</dbReference>
<dbReference type="EC" id="1.1.1.169" evidence="4"/>
<name>A0A2T1C986_9CYAN</name>
<dbReference type="SUPFAM" id="SSF48179">
    <property type="entry name" value="6-phosphogluconate dehydrogenase C-terminal domain-like"/>
    <property type="match status" value="1"/>
</dbReference>
<comment type="similarity">
    <text evidence="1 4">Belongs to the ketopantoate reductase family.</text>
</comment>
<evidence type="ECO:0000256" key="1">
    <source>
        <dbReference type="ARBA" id="ARBA00007870"/>
    </source>
</evidence>
<keyword evidence="2 4" id="KW-0521">NADP</keyword>
<protein>
    <recommendedName>
        <fullName evidence="4">2-dehydropantoate 2-reductase</fullName>
        <ecNumber evidence="4">1.1.1.169</ecNumber>
    </recommendedName>
    <alternativeName>
        <fullName evidence="4">Ketopantoate reductase</fullName>
    </alternativeName>
</protein>
<dbReference type="InterPro" id="IPR008927">
    <property type="entry name" value="6-PGluconate_DH-like_C_sf"/>
</dbReference>
<dbReference type="UniPathway" id="UPA00028">
    <property type="reaction ID" value="UER00004"/>
</dbReference>
<dbReference type="Pfam" id="PF02558">
    <property type="entry name" value="ApbA"/>
    <property type="match status" value="1"/>
</dbReference>
<dbReference type="InterPro" id="IPR003710">
    <property type="entry name" value="ApbA"/>
</dbReference>
<dbReference type="InterPro" id="IPR013328">
    <property type="entry name" value="6PGD_dom2"/>
</dbReference>
<dbReference type="AlphaFoldDB" id="A0A2T1C986"/>
<keyword evidence="3 4" id="KW-0560">Oxidoreductase</keyword>
<comment type="function">
    <text evidence="4">Catalyzes the NADPH-dependent reduction of ketopantoate into pantoic acid.</text>
</comment>
<dbReference type="NCBIfam" id="TIGR00745">
    <property type="entry name" value="apbA_panE"/>
    <property type="match status" value="1"/>
</dbReference>
<dbReference type="Pfam" id="PF08546">
    <property type="entry name" value="ApbA_C"/>
    <property type="match status" value="1"/>
</dbReference>
<comment type="catalytic activity">
    <reaction evidence="4">
        <text>(R)-pantoate + NADP(+) = 2-dehydropantoate + NADPH + H(+)</text>
        <dbReference type="Rhea" id="RHEA:16233"/>
        <dbReference type="ChEBI" id="CHEBI:11561"/>
        <dbReference type="ChEBI" id="CHEBI:15378"/>
        <dbReference type="ChEBI" id="CHEBI:15980"/>
        <dbReference type="ChEBI" id="CHEBI:57783"/>
        <dbReference type="ChEBI" id="CHEBI:58349"/>
        <dbReference type="EC" id="1.1.1.169"/>
    </reaction>
</comment>
<evidence type="ECO:0000313" key="8">
    <source>
        <dbReference type="Proteomes" id="UP000238762"/>
    </source>
</evidence>
<dbReference type="PANTHER" id="PTHR21708:SF26">
    <property type="entry name" value="2-DEHYDROPANTOATE 2-REDUCTASE"/>
    <property type="match status" value="1"/>
</dbReference>
<dbReference type="Gene3D" id="1.10.1040.10">
    <property type="entry name" value="N-(1-d-carboxylethyl)-l-norvaline Dehydrogenase, domain 2"/>
    <property type="match status" value="1"/>
</dbReference>
<dbReference type="SUPFAM" id="SSF51735">
    <property type="entry name" value="NAD(P)-binding Rossmann-fold domains"/>
    <property type="match status" value="1"/>
</dbReference>
<dbReference type="EMBL" id="PVWJ01000008">
    <property type="protein sequence ID" value="PSB04707.1"/>
    <property type="molecule type" value="Genomic_DNA"/>
</dbReference>
<evidence type="ECO:0000313" key="7">
    <source>
        <dbReference type="EMBL" id="PSB04707.1"/>
    </source>
</evidence>